<dbReference type="Proteomes" id="UP001200313">
    <property type="component" value="Unassembled WGS sequence"/>
</dbReference>
<evidence type="ECO:0000313" key="8">
    <source>
        <dbReference type="EMBL" id="MCQ4771379.1"/>
    </source>
</evidence>
<dbReference type="GO" id="GO:0004419">
    <property type="term" value="F:hydroxymethylglutaryl-CoA lyase activity"/>
    <property type="evidence" value="ECO:0007669"/>
    <property type="project" value="TreeGrafter"/>
</dbReference>
<evidence type="ECO:0000256" key="1">
    <source>
        <dbReference type="ARBA" id="ARBA00009405"/>
    </source>
</evidence>
<dbReference type="Pfam" id="PF00682">
    <property type="entry name" value="HMGL-like"/>
    <property type="match status" value="1"/>
</dbReference>
<accession>A0AAW5JVM2</accession>
<dbReference type="InterPro" id="IPR043594">
    <property type="entry name" value="HMGL"/>
</dbReference>
<dbReference type="Gene3D" id="3.20.20.70">
    <property type="entry name" value="Aldolase class I"/>
    <property type="match status" value="1"/>
</dbReference>
<evidence type="ECO:0000256" key="4">
    <source>
        <dbReference type="ARBA" id="ARBA00023239"/>
    </source>
</evidence>
<dbReference type="RefSeq" id="WP_050617969.1">
    <property type="nucleotide sequence ID" value="NZ_JAKNJB010000060.1"/>
</dbReference>
<dbReference type="GO" id="GO:0006552">
    <property type="term" value="P:L-leucine catabolic process"/>
    <property type="evidence" value="ECO:0007669"/>
    <property type="project" value="TreeGrafter"/>
</dbReference>
<evidence type="ECO:0000313" key="9">
    <source>
        <dbReference type="Proteomes" id="UP001200313"/>
    </source>
</evidence>
<evidence type="ECO:0000256" key="2">
    <source>
        <dbReference type="ARBA" id="ARBA00022679"/>
    </source>
</evidence>
<dbReference type="GO" id="GO:0046872">
    <property type="term" value="F:metal ion binding"/>
    <property type="evidence" value="ECO:0007669"/>
    <property type="project" value="UniProtKB-KW"/>
</dbReference>
<dbReference type="PANTHER" id="PTHR42738">
    <property type="entry name" value="HYDROXYMETHYLGLUTARYL-COA LYASE"/>
    <property type="match status" value="1"/>
</dbReference>
<dbReference type="PROSITE" id="PS50991">
    <property type="entry name" value="PYR_CT"/>
    <property type="match status" value="1"/>
</dbReference>
<dbReference type="InterPro" id="IPR013785">
    <property type="entry name" value="Aldolase_TIM"/>
</dbReference>
<gene>
    <name evidence="7" type="ORF">L0P79_18850</name>
    <name evidence="8" type="ORF">NE579_13095</name>
</gene>
<dbReference type="EMBL" id="JAKNJB010000060">
    <property type="protein sequence ID" value="MCG4529093.1"/>
    <property type="molecule type" value="Genomic_DNA"/>
</dbReference>
<dbReference type="PANTHER" id="PTHR42738:SF7">
    <property type="entry name" value="HYDROXYMETHYLGLUTARYL-COA LYASE"/>
    <property type="match status" value="1"/>
</dbReference>
<feature type="domain" description="Pyruvate carboxyltransferase" evidence="6">
    <location>
        <begin position="9"/>
        <end position="300"/>
    </location>
</feature>
<reference evidence="7 9" key="1">
    <citation type="submission" date="2022-01" db="EMBL/GenBank/DDBJ databases">
        <title>Collection of gut derived symbiotic bacterial strains cultured from healthy donors.</title>
        <authorList>
            <person name="Lin H."/>
            <person name="Kohout C."/>
            <person name="Waligurski E."/>
            <person name="Pamer E.G."/>
        </authorList>
    </citation>
    <scope>NUCLEOTIDE SEQUENCE [LARGE SCALE GENOMIC DNA]</scope>
    <source>
        <strain evidence="7 9">DFI.3.7</strain>
    </source>
</reference>
<keyword evidence="9" id="KW-1185">Reference proteome</keyword>
<name>A0AAW5JVM2_9FIRM</name>
<protein>
    <submittedName>
        <fullName evidence="8">Hydroxymethylglutaryl-CoA lyase</fullName>
    </submittedName>
</protein>
<sequence length="322" mass="36345">MPLTFPKHIDVIDVTLRDGIQHEEMFLPTETKLWIANRLIEAGFRRFEVGTFSHVKYVPQFKDIEHVLAGLPKRTDVEYTVLALNTKACERTVDALDKGAQIDRVLCGQLATSEAYARKNMNRTHEELFREAEQNVKFLHDHGVKHVFANVGTIFGCPVQGEVLIERAYEFVDRTFSIGFDEIEHSDTEGTATPDRVYEYFSNVLEKYPDRNMHSFHVHDVYGMGMTAYYAAAQAGVSTFDCSMGGIGGQVANIVDGVPVKGAGAYYYDNCRTGLVETCDFVTMLNGMGVETGVDEHKCYQICRMLERILGRRLDSFTSHIQ</sequence>
<comment type="similarity">
    <text evidence="5">Belongs to the alpha-IPM synthase/homocitrate synthase family.</text>
</comment>
<evidence type="ECO:0000259" key="6">
    <source>
        <dbReference type="PROSITE" id="PS50991"/>
    </source>
</evidence>
<keyword evidence="4 8" id="KW-0456">Lyase</keyword>
<dbReference type="GO" id="GO:0046951">
    <property type="term" value="P:ketone body biosynthetic process"/>
    <property type="evidence" value="ECO:0007669"/>
    <property type="project" value="TreeGrafter"/>
</dbReference>
<evidence type="ECO:0000313" key="7">
    <source>
        <dbReference type="EMBL" id="MCG4529093.1"/>
    </source>
</evidence>
<evidence type="ECO:0000256" key="5">
    <source>
        <dbReference type="RuleBase" id="RU003523"/>
    </source>
</evidence>
<evidence type="ECO:0000256" key="3">
    <source>
        <dbReference type="ARBA" id="ARBA00022723"/>
    </source>
</evidence>
<keyword evidence="3" id="KW-0479">Metal-binding</keyword>
<proteinExistence type="inferred from homology"/>
<dbReference type="AlphaFoldDB" id="A0AAW5JVM2"/>
<comment type="caution">
    <text evidence="8">The sequence shown here is derived from an EMBL/GenBank/DDBJ whole genome shotgun (WGS) entry which is preliminary data.</text>
</comment>
<dbReference type="SUPFAM" id="SSF51569">
    <property type="entry name" value="Aldolase"/>
    <property type="match status" value="1"/>
</dbReference>
<reference evidence="8" key="2">
    <citation type="submission" date="2022-06" db="EMBL/GenBank/DDBJ databases">
        <title>Isolation of gut microbiota from human fecal samples.</title>
        <authorList>
            <person name="Pamer E.G."/>
            <person name="Barat B."/>
            <person name="Waligurski E."/>
            <person name="Medina S."/>
            <person name="Paddock L."/>
            <person name="Mostad J."/>
        </authorList>
    </citation>
    <scope>NUCLEOTIDE SEQUENCE</scope>
    <source>
        <strain evidence="8">DFI.9.91</strain>
    </source>
</reference>
<dbReference type="InterPro" id="IPR002034">
    <property type="entry name" value="AIPM/Hcit_synth_CS"/>
</dbReference>
<dbReference type="PROSITE" id="PS00815">
    <property type="entry name" value="AIPM_HOMOCIT_SYNTH_1"/>
    <property type="match status" value="1"/>
</dbReference>
<evidence type="ECO:0000313" key="10">
    <source>
        <dbReference type="Proteomes" id="UP001204562"/>
    </source>
</evidence>
<dbReference type="InterPro" id="IPR000891">
    <property type="entry name" value="PYR_CT"/>
</dbReference>
<dbReference type="Proteomes" id="UP001204562">
    <property type="component" value="Unassembled WGS sequence"/>
</dbReference>
<organism evidence="8 10">
    <name type="scientific">Intestinimonas massiliensis</name>
    <name type="common">ex Afouda et al. 2020</name>
    <dbReference type="NCBI Taxonomy" id="1673721"/>
    <lineage>
        <taxon>Bacteria</taxon>
        <taxon>Bacillati</taxon>
        <taxon>Bacillota</taxon>
        <taxon>Clostridia</taxon>
        <taxon>Eubacteriales</taxon>
        <taxon>Intestinimonas</taxon>
    </lineage>
</organism>
<keyword evidence="2 5" id="KW-0808">Transferase</keyword>
<dbReference type="GO" id="GO:0046912">
    <property type="term" value="F:acyltransferase activity, acyl groups converted into alkyl on transfer"/>
    <property type="evidence" value="ECO:0007669"/>
    <property type="project" value="InterPro"/>
</dbReference>
<dbReference type="EMBL" id="JANFYS010000030">
    <property type="protein sequence ID" value="MCQ4771379.1"/>
    <property type="molecule type" value="Genomic_DNA"/>
</dbReference>
<comment type="similarity">
    <text evidence="1">Belongs to the HMG-CoA lyase family.</text>
</comment>